<accession>A0ABQ6BQX1</accession>
<gene>
    <name evidence="3" type="ORF">GCM10007860_08660</name>
</gene>
<evidence type="ECO:0000313" key="4">
    <source>
        <dbReference type="Proteomes" id="UP001156836"/>
    </source>
</evidence>
<dbReference type="Proteomes" id="UP001156836">
    <property type="component" value="Unassembled WGS sequence"/>
</dbReference>
<dbReference type="InterPro" id="IPR002048">
    <property type="entry name" value="EF_hand_dom"/>
</dbReference>
<sequence>MDYFFTPFSSWLLGLRRNWFDWLPVAAIAGLLGHAWLGRTVDGWQWSLGLATAFALLGWYCNLRQQQAVQNTPLSRVGSTSQGYARLRGQARPLDGEPLVSPFGTRCVWYHCVEAEVDRSPQGSRTRVLLDVVSEHSFLLDDGSGACLIDPTDAAMRVGEPSVTWYQDLRRTEWWIFPGQEVEALGEFATLRADRSAPMQRARVSDKLATWKQDRATLLRQFDRDGNGEIDPEEWEQARAAAEREVLRDTIATANRDSADVLRKPRQRRPYLISTEDLDDYARRRRWYARGYLLAVLLLLHAMWWIDRRPALVTDHLEPPVLLQHTDDLQQADD</sequence>
<dbReference type="PROSITE" id="PS50222">
    <property type="entry name" value="EF_HAND_2"/>
    <property type="match status" value="1"/>
</dbReference>
<proteinExistence type="predicted"/>
<reference evidence="4" key="1">
    <citation type="journal article" date="2019" name="Int. J. Syst. Evol. Microbiol.">
        <title>The Global Catalogue of Microorganisms (GCM) 10K type strain sequencing project: providing services to taxonomists for standard genome sequencing and annotation.</title>
        <authorList>
            <consortium name="The Broad Institute Genomics Platform"/>
            <consortium name="The Broad Institute Genome Sequencing Center for Infectious Disease"/>
            <person name="Wu L."/>
            <person name="Ma J."/>
        </authorList>
    </citation>
    <scope>NUCLEOTIDE SEQUENCE [LARGE SCALE GENOMIC DNA]</scope>
    <source>
        <strain evidence="4">NBRC 104970</strain>
    </source>
</reference>
<keyword evidence="1" id="KW-1133">Transmembrane helix</keyword>
<feature type="transmembrane region" description="Helical" evidence="1">
    <location>
        <begin position="287"/>
        <end position="306"/>
    </location>
</feature>
<evidence type="ECO:0000256" key="1">
    <source>
        <dbReference type="SAM" id="Phobius"/>
    </source>
</evidence>
<dbReference type="RefSeq" id="WP_018747056.1">
    <property type="nucleotide sequence ID" value="NZ_BSOZ01000008.1"/>
</dbReference>
<protein>
    <recommendedName>
        <fullName evidence="2">EF-hand domain-containing protein</fullName>
    </recommendedName>
</protein>
<comment type="caution">
    <text evidence="3">The sequence shown here is derived from an EMBL/GenBank/DDBJ whole genome shotgun (WGS) entry which is preliminary data.</text>
</comment>
<dbReference type="InterPro" id="IPR018247">
    <property type="entry name" value="EF_Hand_1_Ca_BS"/>
</dbReference>
<feature type="transmembrane region" description="Helical" evidence="1">
    <location>
        <begin position="43"/>
        <end position="61"/>
    </location>
</feature>
<feature type="domain" description="EF-hand" evidence="2">
    <location>
        <begin position="210"/>
        <end position="245"/>
    </location>
</feature>
<dbReference type="EMBL" id="BSOZ01000008">
    <property type="protein sequence ID" value="GLS03721.1"/>
    <property type="molecule type" value="Genomic_DNA"/>
</dbReference>
<evidence type="ECO:0000313" key="3">
    <source>
        <dbReference type="EMBL" id="GLS03721.1"/>
    </source>
</evidence>
<organism evidence="3 4">
    <name type="scientific">Chitiniphilus shinanonensis</name>
    <dbReference type="NCBI Taxonomy" id="553088"/>
    <lineage>
        <taxon>Bacteria</taxon>
        <taxon>Pseudomonadati</taxon>
        <taxon>Pseudomonadota</taxon>
        <taxon>Betaproteobacteria</taxon>
        <taxon>Neisseriales</taxon>
        <taxon>Chitinibacteraceae</taxon>
        <taxon>Chitiniphilus</taxon>
    </lineage>
</organism>
<name>A0ABQ6BQX1_9NEIS</name>
<keyword evidence="1" id="KW-0472">Membrane</keyword>
<keyword evidence="1" id="KW-0812">Transmembrane</keyword>
<evidence type="ECO:0000259" key="2">
    <source>
        <dbReference type="PROSITE" id="PS50222"/>
    </source>
</evidence>
<keyword evidence="4" id="KW-1185">Reference proteome</keyword>
<dbReference type="PROSITE" id="PS00018">
    <property type="entry name" value="EF_HAND_1"/>
    <property type="match status" value="1"/>
</dbReference>